<keyword evidence="1" id="KW-1133">Transmembrane helix</keyword>
<sequence>MIHLIFLTMFSKILSFLTKLSLILVHSVLKWYCTFLFSLRILSEATSDRSNVECLMGINISLFLCLGIHCEMYWDLIWLWIFFQSRIESGTSLLNNATESLSIILAFSKFKETPGIFKSIVTLLSTYNVQYVLGIYGEGLVPITKFRLCSHKLTYYSV</sequence>
<gene>
    <name evidence="2" type="ORF">ECRASSUSDP1_LOCUS16857</name>
</gene>
<dbReference type="EMBL" id="CAMPGE010016983">
    <property type="protein sequence ID" value="CAI2375495.1"/>
    <property type="molecule type" value="Genomic_DNA"/>
</dbReference>
<keyword evidence="1" id="KW-0472">Membrane</keyword>
<reference evidence="2" key="1">
    <citation type="submission" date="2023-07" db="EMBL/GenBank/DDBJ databases">
        <authorList>
            <consortium name="AG Swart"/>
            <person name="Singh M."/>
            <person name="Singh A."/>
            <person name="Seah K."/>
            <person name="Emmerich C."/>
        </authorList>
    </citation>
    <scope>NUCLEOTIDE SEQUENCE</scope>
    <source>
        <strain evidence="2">DP1</strain>
    </source>
</reference>
<proteinExistence type="predicted"/>
<feature type="transmembrane region" description="Helical" evidence="1">
    <location>
        <begin position="54"/>
        <end position="83"/>
    </location>
</feature>
<comment type="caution">
    <text evidence="2">The sequence shown here is derived from an EMBL/GenBank/DDBJ whole genome shotgun (WGS) entry which is preliminary data.</text>
</comment>
<accession>A0AAD1XMP2</accession>
<evidence type="ECO:0000313" key="3">
    <source>
        <dbReference type="Proteomes" id="UP001295684"/>
    </source>
</evidence>
<dbReference type="AlphaFoldDB" id="A0AAD1XMP2"/>
<keyword evidence="3" id="KW-1185">Reference proteome</keyword>
<keyword evidence="1" id="KW-0812">Transmembrane</keyword>
<name>A0AAD1XMP2_EUPCR</name>
<protein>
    <submittedName>
        <fullName evidence="2">Uncharacterized protein</fullName>
    </submittedName>
</protein>
<evidence type="ECO:0000313" key="2">
    <source>
        <dbReference type="EMBL" id="CAI2375495.1"/>
    </source>
</evidence>
<evidence type="ECO:0000256" key="1">
    <source>
        <dbReference type="SAM" id="Phobius"/>
    </source>
</evidence>
<organism evidence="2 3">
    <name type="scientific">Euplotes crassus</name>
    <dbReference type="NCBI Taxonomy" id="5936"/>
    <lineage>
        <taxon>Eukaryota</taxon>
        <taxon>Sar</taxon>
        <taxon>Alveolata</taxon>
        <taxon>Ciliophora</taxon>
        <taxon>Intramacronucleata</taxon>
        <taxon>Spirotrichea</taxon>
        <taxon>Hypotrichia</taxon>
        <taxon>Euplotida</taxon>
        <taxon>Euplotidae</taxon>
        <taxon>Moneuplotes</taxon>
    </lineage>
</organism>
<dbReference type="Proteomes" id="UP001295684">
    <property type="component" value="Unassembled WGS sequence"/>
</dbReference>
<feature type="transmembrane region" description="Helical" evidence="1">
    <location>
        <begin position="20"/>
        <end position="42"/>
    </location>
</feature>